<dbReference type="PANTHER" id="PTHR34698:SF2">
    <property type="entry name" value="5-OXOPROLINASE SUBUNIT B"/>
    <property type="match status" value="1"/>
</dbReference>
<keyword evidence="5" id="KW-0808">Transferase</keyword>
<dbReference type="EMBL" id="WBWS01000024">
    <property type="protein sequence ID" value="KAB2764286.1"/>
    <property type="molecule type" value="Genomic_DNA"/>
</dbReference>
<proteinExistence type="predicted"/>
<dbReference type="SMART" id="SM00796">
    <property type="entry name" value="AHS1"/>
    <property type="match status" value="1"/>
</dbReference>
<evidence type="ECO:0000256" key="1">
    <source>
        <dbReference type="ARBA" id="ARBA00022741"/>
    </source>
</evidence>
<evidence type="ECO:0000313" key="5">
    <source>
        <dbReference type="EMBL" id="KAB2764286.1"/>
    </source>
</evidence>
<keyword evidence="3" id="KW-0067">ATP-binding</keyword>
<keyword evidence="2" id="KW-0378">Hydrolase</keyword>
<sequence>MLYETLHFSPGGDRAVEVELGDGMNFTLNFTVHRLVAAIREARLPAIEDIIPELASLQINYDPDRISYEDLIREIAAIYERIGSDVSGSLPSRLLTLPIHYFDEETTACIEDYRKIYPEKQIDPDLLCELNGVEDRAALARRHSGTEYWVAALGFWPGLCSLLPLRPGSRITAPKYNPPRTWTPKGAVGIGGALCCIYPDRTPGGYQLIGRCPAPIYDGLQRLPAFRNSLALLRAGDRVRFRPVSAEECAWIDAEVAADRYEHDVVEYQVFSVDQYLDWAKAQGEKA</sequence>
<evidence type="ECO:0000259" key="4">
    <source>
        <dbReference type="SMART" id="SM00796"/>
    </source>
</evidence>
<dbReference type="Proteomes" id="UP000481876">
    <property type="component" value="Unassembled WGS sequence"/>
</dbReference>
<accession>A0A6L3Z1E1</accession>
<dbReference type="Gene3D" id="2.40.100.10">
    <property type="entry name" value="Cyclophilin-like"/>
    <property type="match status" value="1"/>
</dbReference>
<protein>
    <submittedName>
        <fullName evidence="5">Carboxyltransferase domain-containing protein</fullName>
    </submittedName>
</protein>
<name>A0A6L3Z1E1_BRUAN</name>
<dbReference type="SUPFAM" id="SSF50891">
    <property type="entry name" value="Cyclophilin-like"/>
    <property type="match status" value="1"/>
</dbReference>
<dbReference type="GO" id="GO:0005524">
    <property type="term" value="F:ATP binding"/>
    <property type="evidence" value="ECO:0007669"/>
    <property type="project" value="UniProtKB-KW"/>
</dbReference>
<reference evidence="5 6" key="1">
    <citation type="submission" date="2019-09" db="EMBL/GenBank/DDBJ databases">
        <title>Taxonomic organization of the family Brucellaceae based on a phylogenomic approach.</title>
        <authorList>
            <person name="Leclercq S."/>
            <person name="Cloeckaert A."/>
            <person name="Zygmunt M.S."/>
        </authorList>
    </citation>
    <scope>NUCLEOTIDE SEQUENCE [LARGE SCALE GENOMIC DNA]</scope>
    <source>
        <strain evidence="5 6">LMG 3313</strain>
    </source>
</reference>
<comment type="caution">
    <text evidence="5">The sequence shown here is derived from an EMBL/GenBank/DDBJ whole genome shotgun (WGS) entry which is preliminary data.</text>
</comment>
<dbReference type="GO" id="GO:0016740">
    <property type="term" value="F:transferase activity"/>
    <property type="evidence" value="ECO:0007669"/>
    <property type="project" value="UniProtKB-KW"/>
</dbReference>
<dbReference type="GO" id="GO:0016787">
    <property type="term" value="F:hydrolase activity"/>
    <property type="evidence" value="ECO:0007669"/>
    <property type="project" value="UniProtKB-KW"/>
</dbReference>
<evidence type="ECO:0000256" key="2">
    <source>
        <dbReference type="ARBA" id="ARBA00022801"/>
    </source>
</evidence>
<dbReference type="InterPro" id="IPR029000">
    <property type="entry name" value="Cyclophilin-like_dom_sf"/>
</dbReference>
<evidence type="ECO:0000313" key="6">
    <source>
        <dbReference type="Proteomes" id="UP000481876"/>
    </source>
</evidence>
<dbReference type="SUPFAM" id="SSF160467">
    <property type="entry name" value="PH0987 N-terminal domain-like"/>
    <property type="match status" value="1"/>
</dbReference>
<keyword evidence="1" id="KW-0547">Nucleotide-binding</keyword>
<gene>
    <name evidence="5" type="ORF">F9L04_20095</name>
</gene>
<dbReference type="Pfam" id="PF02682">
    <property type="entry name" value="CT_C_D"/>
    <property type="match status" value="1"/>
</dbReference>
<feature type="domain" description="Carboxyltransferase" evidence="4">
    <location>
        <begin position="6"/>
        <end position="233"/>
    </location>
</feature>
<dbReference type="InterPro" id="IPR003833">
    <property type="entry name" value="CT_C_D"/>
</dbReference>
<dbReference type="AlphaFoldDB" id="A0A6L3Z1E1"/>
<dbReference type="PANTHER" id="PTHR34698">
    <property type="entry name" value="5-OXOPROLINASE SUBUNIT B"/>
    <property type="match status" value="1"/>
</dbReference>
<evidence type="ECO:0000256" key="3">
    <source>
        <dbReference type="ARBA" id="ARBA00022840"/>
    </source>
</evidence>
<dbReference type="Gene3D" id="3.30.1360.40">
    <property type="match status" value="1"/>
</dbReference>
<organism evidence="5 6">
    <name type="scientific">Brucella anthropi</name>
    <name type="common">Ochrobactrum anthropi</name>
    <dbReference type="NCBI Taxonomy" id="529"/>
    <lineage>
        <taxon>Bacteria</taxon>
        <taxon>Pseudomonadati</taxon>
        <taxon>Pseudomonadota</taxon>
        <taxon>Alphaproteobacteria</taxon>
        <taxon>Hyphomicrobiales</taxon>
        <taxon>Brucellaceae</taxon>
        <taxon>Brucella/Ochrobactrum group</taxon>
        <taxon>Brucella</taxon>
    </lineage>
</organism>
<dbReference type="InterPro" id="IPR010016">
    <property type="entry name" value="PxpB"/>
</dbReference>
<dbReference type="RefSeq" id="WP_151664104.1">
    <property type="nucleotide sequence ID" value="NZ_WBWS01000024.1"/>
</dbReference>